<evidence type="ECO:0000313" key="4">
    <source>
        <dbReference type="Proteomes" id="UP000808906"/>
    </source>
</evidence>
<dbReference type="EMBL" id="WUXR01000005">
    <property type="protein sequence ID" value="MBM4566085.1"/>
    <property type="molecule type" value="Genomic_DNA"/>
</dbReference>
<reference evidence="1" key="1">
    <citation type="submission" date="2019-11" db="EMBL/GenBank/DDBJ databases">
        <title>Spread of Macrolides and rifampicin resistant Rhodococcus equi in clinical isolates in the USA.</title>
        <authorList>
            <person name="Alvarez-Narvaez S."/>
            <person name="Huber L."/>
            <person name="Cohen N.D."/>
            <person name="Slovis N."/>
            <person name="Greiter M."/>
            <person name="Giguere S."/>
            <person name="Hart K."/>
        </authorList>
    </citation>
    <scope>NUCLEOTIDE SEQUENCE</scope>
    <source>
        <strain evidence="1">Lh_17</strain>
    </source>
</reference>
<evidence type="ECO:0008006" key="5">
    <source>
        <dbReference type="Google" id="ProtNLM"/>
    </source>
</evidence>
<protein>
    <recommendedName>
        <fullName evidence="5">Tocopherol cyclase</fullName>
    </recommendedName>
</protein>
<dbReference type="RefSeq" id="WP_084962817.1">
    <property type="nucleotide sequence ID" value="NZ_CP095477.1"/>
</dbReference>
<evidence type="ECO:0000313" key="1">
    <source>
        <dbReference type="EMBL" id="MBM4566085.1"/>
    </source>
</evidence>
<gene>
    <name evidence="1" type="ORF">GS441_11755</name>
    <name evidence="2" type="ORF">GS882_11895</name>
    <name evidence="3" type="ORF">GS947_07745</name>
</gene>
<dbReference type="EMBL" id="WVBC01000030">
    <property type="protein sequence ID" value="NKT78803.1"/>
    <property type="molecule type" value="Genomic_DNA"/>
</dbReference>
<accession>A0A9Q5WQZ6</accession>
<organism evidence="1 4">
    <name type="scientific">Rhodococcus hoagii</name>
    <name type="common">Corynebacterium equii</name>
    <dbReference type="NCBI Taxonomy" id="43767"/>
    <lineage>
        <taxon>Bacteria</taxon>
        <taxon>Bacillati</taxon>
        <taxon>Actinomycetota</taxon>
        <taxon>Actinomycetes</taxon>
        <taxon>Mycobacteriales</taxon>
        <taxon>Nocardiaceae</taxon>
        <taxon>Prescottella</taxon>
    </lineage>
</organism>
<proteinExistence type="predicted"/>
<dbReference type="Proteomes" id="UP000603463">
    <property type="component" value="Unassembled WGS sequence"/>
</dbReference>
<evidence type="ECO:0000313" key="2">
    <source>
        <dbReference type="EMBL" id="NKT78803.1"/>
    </source>
</evidence>
<sequence>MPGLLARYRRTGADVPFGNPLAAHGVAMEGYFWRFTQRDTGRVLIALAGINRAADGPWATLGLGAHPGGFLRSAAHPVASADPHGLGAFAGSAFHGTRDRLRVDLGPGARIDVRITDRFEWPRRRLGGSSVFHTVPALNQYWHPWLLGGRAEGWADVDGERWDLDGAQVYGEKNWGRGGFPEAWWWGQAQGFDDPRVCVAFAGGVVTAGPLRTEVTAVVVALPDGTVVRVGNPVLSPVRARVDDESWQLSGGSRRWSVEIRGEARRGDAHVLPVPLPAQHRNVPGALEHLGGRLSVTLSHNGRCRLSGASHLAGLEWGGISRAHDELQRRERACGDTQN</sequence>
<dbReference type="PANTHER" id="PTHR35309">
    <property type="match status" value="1"/>
</dbReference>
<dbReference type="AlphaFoldDB" id="A0A9Q5WQZ6"/>
<dbReference type="Proteomes" id="UP000608063">
    <property type="component" value="Unassembled WGS sequence"/>
</dbReference>
<dbReference type="PANTHER" id="PTHR35309:SF4">
    <property type="entry name" value="TOCOPHEROL CYCLASE"/>
    <property type="match status" value="1"/>
</dbReference>
<dbReference type="SUPFAM" id="SSF159245">
    <property type="entry name" value="AttH-like"/>
    <property type="match status" value="1"/>
</dbReference>
<dbReference type="GO" id="GO:0009976">
    <property type="term" value="F:tocopherol cyclase activity"/>
    <property type="evidence" value="ECO:0007669"/>
    <property type="project" value="InterPro"/>
</dbReference>
<dbReference type="EMBL" id="WVDC01000001">
    <property type="protein sequence ID" value="NKW41512.1"/>
    <property type="molecule type" value="Genomic_DNA"/>
</dbReference>
<name>A0A9Q5WQZ6_RHOHA</name>
<dbReference type="Proteomes" id="UP000808906">
    <property type="component" value="Unassembled WGS sequence"/>
</dbReference>
<evidence type="ECO:0000313" key="3">
    <source>
        <dbReference type="EMBL" id="NKW41512.1"/>
    </source>
</evidence>
<reference evidence="2" key="2">
    <citation type="journal article" date="2020" name="Environ. Microbiol.">
        <title>The novel and transferable erm(51) gene confers Macrolides, Lincosamides, and Streptogramins B (MLSB) resistance to clonal Rhodococcus equi in the environment.</title>
        <authorList>
            <person name="Huber L."/>
            <person name="Giguere S."/>
            <person name="Slovis N.M."/>
            <person name="Alvarez-Narvaez S."/>
            <person name="Hart K.A."/>
            <person name="Greiter M."/>
            <person name="Morris E.R.A."/>
            <person name="Cohen N.D."/>
        </authorList>
    </citation>
    <scope>NUCLEOTIDE SEQUENCE</scope>
    <source>
        <strain evidence="2">Lh_116_1</strain>
        <strain evidence="3">Lh_16_1</strain>
    </source>
</reference>
<comment type="caution">
    <text evidence="1">The sequence shown here is derived from an EMBL/GenBank/DDBJ whole genome shotgun (WGS) entry which is preliminary data.</text>
</comment>
<dbReference type="Pfam" id="PF14249">
    <property type="entry name" value="Tocopherol_cycl"/>
    <property type="match status" value="1"/>
</dbReference>
<dbReference type="InterPro" id="IPR025893">
    <property type="entry name" value="Tocopherol_cyclase"/>
</dbReference>